<dbReference type="HOGENOM" id="CLU_032738_0_0_1"/>
<evidence type="ECO:0000256" key="1">
    <source>
        <dbReference type="SAM" id="MobiDB-lite"/>
    </source>
</evidence>
<feature type="region of interest" description="Disordered" evidence="1">
    <location>
        <begin position="406"/>
        <end position="425"/>
    </location>
</feature>
<dbReference type="GeneID" id="6074160"/>
<organism evidence="4">
    <name type="scientific">Laccaria bicolor (strain S238N-H82 / ATCC MYA-4686)</name>
    <name type="common">Bicoloured deceiver</name>
    <name type="synonym">Laccaria laccata var. bicolor</name>
    <dbReference type="NCBI Taxonomy" id="486041"/>
    <lineage>
        <taxon>Eukaryota</taxon>
        <taxon>Fungi</taxon>
        <taxon>Dikarya</taxon>
        <taxon>Basidiomycota</taxon>
        <taxon>Agaricomycotina</taxon>
        <taxon>Agaricomycetes</taxon>
        <taxon>Agaricomycetidae</taxon>
        <taxon>Agaricales</taxon>
        <taxon>Agaricineae</taxon>
        <taxon>Hydnangiaceae</taxon>
        <taxon>Laccaria</taxon>
    </lineage>
</organism>
<proteinExistence type="predicted"/>
<dbReference type="AlphaFoldDB" id="B0D2P5"/>
<dbReference type="EMBL" id="DS547096">
    <property type="protein sequence ID" value="EDR10788.1"/>
    <property type="molecule type" value="Genomic_DNA"/>
</dbReference>
<feature type="domain" description="DUF6697" evidence="2">
    <location>
        <begin position="211"/>
        <end position="365"/>
    </location>
</feature>
<name>B0D2P5_LACBS</name>
<evidence type="ECO:0000313" key="4">
    <source>
        <dbReference type="Proteomes" id="UP000001194"/>
    </source>
</evidence>
<dbReference type="Proteomes" id="UP000001194">
    <property type="component" value="Unassembled WGS sequence"/>
</dbReference>
<dbReference type="OrthoDB" id="3219211at2759"/>
<feature type="compositionally biased region" description="Polar residues" evidence="1">
    <location>
        <begin position="412"/>
        <end position="425"/>
    </location>
</feature>
<accession>B0D2P5</accession>
<protein>
    <submittedName>
        <fullName evidence="3">Predicted protein</fullName>
    </submittedName>
</protein>
<gene>
    <name evidence="3" type="ORF">LACBIDRAFT_315580</name>
</gene>
<sequence length="475" mass="51761">MPKNPFRVVEMALEIQIERMRLVEIVNARDAAVQRLSDAYVSIRQKQDIIDRLQKEREDKYAPRFTPNSLLRVPTEQADILALKAHIHTLETIIEELKAAAKENTLQPVKSSDPPPNYEETAKPNVMNAAAQVDTKGVSPTSREASKVSESDKLNGDAKVPHPPKPEELAELVKARNRILASIPLPPNPPDNPLVPISLPSSMTLHEFLSSASATLRTCLGNYRVLQSVTTNWCPEREEHGFMYTPAFKCSTNPRVATAHRWNGVDVIGRMSKPTECFYNNEGTWYYAGSYKAFQMDDVTTREWAELSTETSSALIKDTIAGRKNSSPQNTYETSQLYAAGALKVACVGLQCVGFNQEVYRSVSELAAKLNQSKWKALGIPTPPAVTTPVQNQSLGLPVPVTIPTSHFKPPTATTTSPSLHSGTGSPISGLGIGAPAWNAGLVNGVLLPLPAGRENSPFSGDNGLYANANGSLKR</sequence>
<feature type="compositionally biased region" description="Basic and acidic residues" evidence="1">
    <location>
        <begin position="144"/>
        <end position="165"/>
    </location>
</feature>
<reference evidence="3 4" key="1">
    <citation type="journal article" date="2008" name="Nature">
        <title>The genome of Laccaria bicolor provides insights into mycorrhizal symbiosis.</title>
        <authorList>
            <person name="Martin F."/>
            <person name="Aerts A."/>
            <person name="Ahren D."/>
            <person name="Brun A."/>
            <person name="Danchin E.G.J."/>
            <person name="Duchaussoy F."/>
            <person name="Gibon J."/>
            <person name="Kohler A."/>
            <person name="Lindquist E."/>
            <person name="Pereda V."/>
            <person name="Salamov A."/>
            <person name="Shapiro H.J."/>
            <person name="Wuyts J."/>
            <person name="Blaudez D."/>
            <person name="Buee M."/>
            <person name="Brokstein P."/>
            <person name="Canbaeck B."/>
            <person name="Cohen D."/>
            <person name="Courty P.E."/>
            <person name="Coutinho P.M."/>
            <person name="Delaruelle C."/>
            <person name="Detter J.C."/>
            <person name="Deveau A."/>
            <person name="DiFazio S."/>
            <person name="Duplessis S."/>
            <person name="Fraissinet-Tachet L."/>
            <person name="Lucic E."/>
            <person name="Frey-Klett P."/>
            <person name="Fourrey C."/>
            <person name="Feussner I."/>
            <person name="Gay G."/>
            <person name="Grimwood J."/>
            <person name="Hoegger P.J."/>
            <person name="Jain P."/>
            <person name="Kilaru S."/>
            <person name="Labbe J."/>
            <person name="Lin Y.C."/>
            <person name="Legue V."/>
            <person name="Le Tacon F."/>
            <person name="Marmeisse R."/>
            <person name="Melayah D."/>
            <person name="Montanini B."/>
            <person name="Muratet M."/>
            <person name="Nehls U."/>
            <person name="Niculita-Hirzel H."/>
            <person name="Oudot-Le Secq M.P."/>
            <person name="Peter M."/>
            <person name="Quesneville H."/>
            <person name="Rajashekar B."/>
            <person name="Reich M."/>
            <person name="Rouhier N."/>
            <person name="Schmutz J."/>
            <person name="Yin T."/>
            <person name="Chalot M."/>
            <person name="Henrissat B."/>
            <person name="Kuees U."/>
            <person name="Lucas S."/>
            <person name="Van de Peer Y."/>
            <person name="Podila G.K."/>
            <person name="Polle A."/>
            <person name="Pukkila P.J."/>
            <person name="Richardson P.M."/>
            <person name="Rouze P."/>
            <person name="Sanders I.R."/>
            <person name="Stajich J.E."/>
            <person name="Tunlid A."/>
            <person name="Tuskan G."/>
            <person name="Grigoriev I.V."/>
        </authorList>
    </citation>
    <scope>NUCLEOTIDE SEQUENCE [LARGE SCALE GENOMIC DNA]</scope>
    <source>
        <strain evidence="4">S238N-H82 / ATCC MYA-4686</strain>
    </source>
</reference>
<dbReference type="RefSeq" id="XP_001878089.1">
    <property type="nucleotide sequence ID" value="XM_001878054.1"/>
</dbReference>
<keyword evidence="4" id="KW-1185">Reference proteome</keyword>
<dbReference type="KEGG" id="lbc:LACBIDRAFT_315580"/>
<feature type="region of interest" description="Disordered" evidence="1">
    <location>
        <begin position="129"/>
        <end position="165"/>
    </location>
</feature>
<dbReference type="InParanoid" id="B0D2P5"/>
<evidence type="ECO:0000259" key="2">
    <source>
        <dbReference type="Pfam" id="PF20411"/>
    </source>
</evidence>
<dbReference type="InterPro" id="IPR046520">
    <property type="entry name" value="DUF6697"/>
</dbReference>
<dbReference type="Pfam" id="PF20411">
    <property type="entry name" value="DUF6697"/>
    <property type="match status" value="1"/>
</dbReference>
<evidence type="ECO:0000313" key="3">
    <source>
        <dbReference type="EMBL" id="EDR10788.1"/>
    </source>
</evidence>